<dbReference type="Proteomes" id="UP000429523">
    <property type="component" value="Unassembled WGS sequence"/>
</dbReference>
<evidence type="ECO:0000313" key="7">
    <source>
        <dbReference type="EMBL" id="KAE9212051.1"/>
    </source>
</evidence>
<accession>A0A6A3U9S4</accession>
<evidence type="ECO:0000313" key="9">
    <source>
        <dbReference type="EMBL" id="KAE9230115.1"/>
    </source>
</evidence>
<evidence type="ECO:0000313" key="13">
    <source>
        <dbReference type="Proteomes" id="UP000437068"/>
    </source>
</evidence>
<reference evidence="11 12" key="1">
    <citation type="submission" date="2018-08" db="EMBL/GenBank/DDBJ databases">
        <title>Genomic investigation of the strawberry pathogen Phytophthora fragariae indicates pathogenicity is determined by transcriptional variation in three key races.</title>
        <authorList>
            <person name="Adams T.M."/>
            <person name="Armitage A.D."/>
            <person name="Sobczyk M.K."/>
            <person name="Bates H.J."/>
            <person name="Dunwell J.M."/>
            <person name="Nellist C.F."/>
            <person name="Harrison R.J."/>
        </authorList>
    </citation>
    <scope>NUCLEOTIDE SEQUENCE [LARGE SCALE GENOMIC DNA]</scope>
    <source>
        <strain evidence="10 13">A4</strain>
        <strain evidence="9 14">BC-1</strain>
        <strain evidence="8 18">BC-23</strain>
        <strain evidence="7 12">NOV-27</strain>
        <strain evidence="6 15">NOV-5</strain>
        <strain evidence="5 16">NOV-71</strain>
        <strain evidence="2 11">NOV-9</strain>
        <strain evidence="4 19">ONT-3</strain>
        <strain evidence="3 17">SCRP245</strain>
    </source>
</reference>
<dbReference type="EMBL" id="QXGE01000439">
    <property type="protein sequence ID" value="KAE9312466.1"/>
    <property type="molecule type" value="Genomic_DNA"/>
</dbReference>
<dbReference type="EMBL" id="QXGB01000519">
    <property type="protein sequence ID" value="KAE9212051.1"/>
    <property type="molecule type" value="Genomic_DNA"/>
</dbReference>
<evidence type="ECO:0000313" key="3">
    <source>
        <dbReference type="EMBL" id="KAE9011208.1"/>
    </source>
</evidence>
<dbReference type="Proteomes" id="UP000433483">
    <property type="component" value="Unassembled WGS sequence"/>
</dbReference>
<protein>
    <recommendedName>
        <fullName evidence="20">RxLR effector protein</fullName>
    </recommendedName>
</protein>
<evidence type="ECO:0000313" key="14">
    <source>
        <dbReference type="Proteomes" id="UP000440367"/>
    </source>
</evidence>
<feature type="signal peptide" evidence="1">
    <location>
        <begin position="1"/>
        <end position="26"/>
    </location>
</feature>
<comment type="caution">
    <text evidence="6">The sequence shown here is derived from an EMBL/GenBank/DDBJ whole genome shotgun (WGS) entry which is preliminary data.</text>
</comment>
<dbReference type="EMBL" id="QXFZ01000753">
    <property type="protein sequence ID" value="KAE9105958.1"/>
    <property type="molecule type" value="Genomic_DNA"/>
</dbReference>
<evidence type="ECO:0000313" key="11">
    <source>
        <dbReference type="Proteomes" id="UP000429523"/>
    </source>
</evidence>
<feature type="chain" id="PRO_5036166205" description="RxLR effector protein" evidence="1">
    <location>
        <begin position="27"/>
        <end position="55"/>
    </location>
</feature>
<dbReference type="Proteomes" id="UP000441208">
    <property type="component" value="Unassembled WGS sequence"/>
</dbReference>
<evidence type="ECO:0000313" key="10">
    <source>
        <dbReference type="EMBL" id="KAE9312466.1"/>
    </source>
</evidence>
<evidence type="ECO:0000256" key="1">
    <source>
        <dbReference type="SAM" id="SignalP"/>
    </source>
</evidence>
<dbReference type="EMBL" id="QXGA01000397">
    <property type="protein sequence ID" value="KAE9146602.1"/>
    <property type="molecule type" value="Genomic_DNA"/>
</dbReference>
<keyword evidence="12" id="KW-1185">Reference proteome</keyword>
<organism evidence="6 15">
    <name type="scientific">Phytophthora fragariae</name>
    <dbReference type="NCBI Taxonomy" id="53985"/>
    <lineage>
        <taxon>Eukaryota</taxon>
        <taxon>Sar</taxon>
        <taxon>Stramenopiles</taxon>
        <taxon>Oomycota</taxon>
        <taxon>Peronosporomycetes</taxon>
        <taxon>Peronosporales</taxon>
        <taxon>Peronosporaceae</taxon>
        <taxon>Phytophthora</taxon>
    </lineage>
</organism>
<dbReference type="EMBL" id="QXFW01000472">
    <property type="protein sequence ID" value="KAE9011208.1"/>
    <property type="molecule type" value="Genomic_DNA"/>
</dbReference>
<proteinExistence type="predicted"/>
<evidence type="ECO:0000313" key="6">
    <source>
        <dbReference type="EMBL" id="KAE9146602.1"/>
    </source>
</evidence>
<dbReference type="EMBL" id="QXFX01000753">
    <property type="protein sequence ID" value="KAE9105340.1"/>
    <property type="molecule type" value="Genomic_DNA"/>
</dbReference>
<evidence type="ECO:0000313" key="18">
    <source>
        <dbReference type="Proteomes" id="UP000476176"/>
    </source>
</evidence>
<gene>
    <name evidence="10" type="ORF">PF001_g9231</name>
    <name evidence="9" type="ORF">PF002_g13116</name>
    <name evidence="8" type="ORF">PF004_g12692</name>
    <name evidence="7" type="ORF">PF005_g10762</name>
    <name evidence="6" type="ORF">PF006_g8647</name>
    <name evidence="5" type="ORF">PF007_g13577</name>
    <name evidence="2" type="ORF">PF009_g7748</name>
    <name evidence="4" type="ORF">PF010_g13055</name>
    <name evidence="3" type="ORF">PF011_g9471</name>
</gene>
<evidence type="ECO:0000313" key="19">
    <source>
        <dbReference type="Proteomes" id="UP000488956"/>
    </source>
</evidence>
<dbReference type="Proteomes" id="UP000476176">
    <property type="component" value="Unassembled WGS sequence"/>
</dbReference>
<evidence type="ECO:0000313" key="2">
    <source>
        <dbReference type="EMBL" id="KAE8942505.1"/>
    </source>
</evidence>
<evidence type="ECO:0000313" key="17">
    <source>
        <dbReference type="Proteomes" id="UP000460718"/>
    </source>
</evidence>
<evidence type="ECO:0000313" key="15">
    <source>
        <dbReference type="Proteomes" id="UP000440732"/>
    </source>
</evidence>
<dbReference type="Proteomes" id="UP000488956">
    <property type="component" value="Unassembled WGS sequence"/>
</dbReference>
<evidence type="ECO:0000313" key="8">
    <source>
        <dbReference type="EMBL" id="KAE9222855.1"/>
    </source>
</evidence>
<evidence type="ECO:0000313" key="16">
    <source>
        <dbReference type="Proteomes" id="UP000441208"/>
    </source>
</evidence>
<evidence type="ECO:0008006" key="20">
    <source>
        <dbReference type="Google" id="ProtNLM"/>
    </source>
</evidence>
<sequence length="55" mass="5719">MHGQGAVAKGCPMFCIPLATLAFVSSISVAWSTASSSVSGSRCFTSCRTVKLKHL</sequence>
<dbReference type="AlphaFoldDB" id="A0A6A3U9S4"/>
<keyword evidence="1" id="KW-0732">Signal</keyword>
<evidence type="ECO:0000313" key="4">
    <source>
        <dbReference type="EMBL" id="KAE9105340.1"/>
    </source>
</evidence>
<name>A0A6A3U9S4_9STRA</name>
<evidence type="ECO:0000313" key="5">
    <source>
        <dbReference type="EMBL" id="KAE9105958.1"/>
    </source>
</evidence>
<dbReference type="EMBL" id="QXGD01000652">
    <property type="protein sequence ID" value="KAE9230115.1"/>
    <property type="molecule type" value="Genomic_DNA"/>
</dbReference>
<dbReference type="EMBL" id="QXGF01000303">
    <property type="protein sequence ID" value="KAE8942505.1"/>
    <property type="molecule type" value="Genomic_DNA"/>
</dbReference>
<dbReference type="Proteomes" id="UP000440732">
    <property type="component" value="Unassembled WGS sequence"/>
</dbReference>
<dbReference type="Proteomes" id="UP000440367">
    <property type="component" value="Unassembled WGS sequence"/>
</dbReference>
<evidence type="ECO:0000313" key="12">
    <source>
        <dbReference type="Proteomes" id="UP000433483"/>
    </source>
</evidence>
<dbReference type="Proteomes" id="UP000460718">
    <property type="component" value="Unassembled WGS sequence"/>
</dbReference>
<dbReference type="Proteomes" id="UP000437068">
    <property type="component" value="Unassembled WGS sequence"/>
</dbReference>
<dbReference type="EMBL" id="QXGC01000733">
    <property type="protein sequence ID" value="KAE9222855.1"/>
    <property type="molecule type" value="Genomic_DNA"/>
</dbReference>